<feature type="region of interest" description="Disordered" evidence="1">
    <location>
        <begin position="19"/>
        <end position="239"/>
    </location>
</feature>
<dbReference type="OMA" id="MWADAED"/>
<dbReference type="GeneID" id="18872929"/>
<feature type="non-terminal residue" evidence="2">
    <location>
        <position position="239"/>
    </location>
</feature>
<dbReference type="InParanoid" id="G3AJZ3"/>
<organism evidence="3">
    <name type="scientific">Spathaspora passalidarum (strain NRRL Y-27907 / 11-Y1)</name>
    <dbReference type="NCBI Taxonomy" id="619300"/>
    <lineage>
        <taxon>Eukaryota</taxon>
        <taxon>Fungi</taxon>
        <taxon>Dikarya</taxon>
        <taxon>Ascomycota</taxon>
        <taxon>Saccharomycotina</taxon>
        <taxon>Pichiomycetes</taxon>
        <taxon>Debaryomycetaceae</taxon>
        <taxon>Spathaspora</taxon>
    </lineage>
</organism>
<proteinExistence type="predicted"/>
<reference evidence="2 3" key="1">
    <citation type="journal article" date="2011" name="Proc. Natl. Acad. Sci. U.S.A.">
        <title>Comparative genomics of xylose-fermenting fungi for enhanced biofuel production.</title>
        <authorList>
            <person name="Wohlbach D.J."/>
            <person name="Kuo A."/>
            <person name="Sato T.K."/>
            <person name="Potts K.M."/>
            <person name="Salamov A.A."/>
            <person name="LaButti K.M."/>
            <person name="Sun H."/>
            <person name="Clum A."/>
            <person name="Pangilinan J.L."/>
            <person name="Lindquist E.A."/>
            <person name="Lucas S."/>
            <person name="Lapidus A."/>
            <person name="Jin M."/>
            <person name="Gunawan C."/>
            <person name="Balan V."/>
            <person name="Dale B.E."/>
            <person name="Jeffries T.W."/>
            <person name="Zinkel R."/>
            <person name="Barry K.W."/>
            <person name="Grigoriev I.V."/>
            <person name="Gasch A.P."/>
        </authorList>
    </citation>
    <scope>NUCLEOTIDE SEQUENCE [LARGE SCALE GENOMIC DNA]</scope>
    <source>
        <strain evidence="3">NRRL Y-27907 / 11-Y1</strain>
    </source>
</reference>
<dbReference type="STRING" id="619300.G3AJZ3"/>
<feature type="compositionally biased region" description="Acidic residues" evidence="1">
    <location>
        <begin position="133"/>
        <end position="148"/>
    </location>
</feature>
<feature type="compositionally biased region" description="Basic and acidic residues" evidence="1">
    <location>
        <begin position="117"/>
        <end position="132"/>
    </location>
</feature>
<accession>G3AJZ3</accession>
<gene>
    <name evidence="2" type="ORF">SPAPADRAFT_59467</name>
</gene>
<protein>
    <submittedName>
        <fullName evidence="2">Uncharacterized protein</fullName>
    </submittedName>
</protein>
<dbReference type="Proteomes" id="UP000000709">
    <property type="component" value="Unassembled WGS sequence"/>
</dbReference>
<feature type="compositionally biased region" description="Acidic residues" evidence="1">
    <location>
        <begin position="185"/>
        <end position="199"/>
    </location>
</feature>
<feature type="compositionally biased region" description="Basic and acidic residues" evidence="1">
    <location>
        <begin position="200"/>
        <end position="212"/>
    </location>
</feature>
<dbReference type="AlphaFoldDB" id="G3AJZ3"/>
<name>G3AJZ3_SPAPN</name>
<evidence type="ECO:0000313" key="3">
    <source>
        <dbReference type="Proteomes" id="UP000000709"/>
    </source>
</evidence>
<feature type="compositionally biased region" description="Basic and acidic residues" evidence="1">
    <location>
        <begin position="64"/>
        <end position="88"/>
    </location>
</feature>
<dbReference type="eggNOG" id="ENOG502RIY1">
    <property type="taxonomic scope" value="Eukaryota"/>
</dbReference>
<dbReference type="OrthoDB" id="4026150at2759"/>
<dbReference type="RefSeq" id="XP_007373628.1">
    <property type="nucleotide sequence ID" value="XM_007373566.1"/>
</dbReference>
<feature type="compositionally biased region" description="Basic and acidic residues" evidence="1">
    <location>
        <begin position="228"/>
        <end position="239"/>
    </location>
</feature>
<dbReference type="EMBL" id="GL996500">
    <property type="protein sequence ID" value="EGW34044.1"/>
    <property type="molecule type" value="Genomic_DNA"/>
</dbReference>
<keyword evidence="3" id="KW-1185">Reference proteome</keyword>
<evidence type="ECO:0000313" key="2">
    <source>
        <dbReference type="EMBL" id="EGW34044.1"/>
    </source>
</evidence>
<feature type="compositionally biased region" description="Basic and acidic residues" evidence="1">
    <location>
        <begin position="19"/>
        <end position="37"/>
    </location>
</feature>
<dbReference type="HOGENOM" id="CLU_1163571_0_0_1"/>
<evidence type="ECO:0000256" key="1">
    <source>
        <dbReference type="SAM" id="MobiDB-lite"/>
    </source>
</evidence>
<dbReference type="KEGG" id="spaa:SPAPADRAFT_59467"/>
<sequence length="239" mass="27346">MSKLVSRWADDDSLVEEAIKQDSKVNTKHTRESDWHKPITVKANEALPSRWADADDEPAPVPEPIEKSPKKYNRYEQHKQRGDFEHRGGRQGGRGDYPTPPHSRHSDEMKQGSYPSKADRYSNRRPVKREPEPEQDDEQPEEDLDDVELEKGPMTDAAKAFAARLGISAGGFDKGSTKKNSKEQESDEWEDADEEEKEEDEKKKKSQVKERQSANPLASRLGKLSINENKKKPNQRKDI</sequence>